<sequence>MDSTTTRRYLGLGVVSDVVSLLLIPLAGVVGMYSAYRVHGEVSRVYSLLIGGVGAFSVALWVTYLLSL</sequence>
<accession>A0A1I0MFW3</accession>
<dbReference type="Proteomes" id="UP000198518">
    <property type="component" value="Unassembled WGS sequence"/>
</dbReference>
<reference evidence="2 3" key="1">
    <citation type="submission" date="2016-10" db="EMBL/GenBank/DDBJ databases">
        <authorList>
            <person name="de Groot N.N."/>
        </authorList>
    </citation>
    <scope>NUCLEOTIDE SEQUENCE [LARGE SCALE GENOMIC DNA]</scope>
    <source>
        <strain evidence="2 3">CGMCC 1.5337</strain>
    </source>
</reference>
<evidence type="ECO:0000256" key="1">
    <source>
        <dbReference type="SAM" id="Phobius"/>
    </source>
</evidence>
<keyword evidence="1" id="KW-1133">Transmembrane helix</keyword>
<evidence type="ECO:0000313" key="3">
    <source>
        <dbReference type="Proteomes" id="UP000198518"/>
    </source>
</evidence>
<keyword evidence="3" id="KW-1185">Reference proteome</keyword>
<dbReference type="AlphaFoldDB" id="A0A1I0MFW3"/>
<proteinExistence type="predicted"/>
<protein>
    <submittedName>
        <fullName evidence="2">Uncharacterized protein</fullName>
    </submittedName>
</protein>
<organism evidence="2 3">
    <name type="scientific">Halobacterium jilantaiense</name>
    <dbReference type="NCBI Taxonomy" id="355548"/>
    <lineage>
        <taxon>Archaea</taxon>
        <taxon>Methanobacteriati</taxon>
        <taxon>Methanobacteriota</taxon>
        <taxon>Stenosarchaea group</taxon>
        <taxon>Halobacteria</taxon>
        <taxon>Halobacteriales</taxon>
        <taxon>Halobacteriaceae</taxon>
        <taxon>Halobacterium</taxon>
    </lineage>
</organism>
<gene>
    <name evidence="2" type="ORF">SAMN04487945_0004</name>
</gene>
<evidence type="ECO:0000313" key="2">
    <source>
        <dbReference type="EMBL" id="SEV86824.1"/>
    </source>
</evidence>
<dbReference type="OrthoDB" id="345989at2157"/>
<name>A0A1I0MFW3_9EURY</name>
<keyword evidence="1" id="KW-0812">Transmembrane</keyword>
<dbReference type="RefSeq" id="WP_089667106.1">
    <property type="nucleotide sequence ID" value="NZ_FOJA01000001.1"/>
</dbReference>
<keyword evidence="1" id="KW-0472">Membrane</keyword>
<dbReference type="EMBL" id="FOJA01000001">
    <property type="protein sequence ID" value="SEV86824.1"/>
    <property type="molecule type" value="Genomic_DNA"/>
</dbReference>
<feature type="transmembrane region" description="Helical" evidence="1">
    <location>
        <begin position="12"/>
        <end position="33"/>
    </location>
</feature>
<feature type="transmembrane region" description="Helical" evidence="1">
    <location>
        <begin position="45"/>
        <end position="66"/>
    </location>
</feature>